<dbReference type="AlphaFoldDB" id="A0A1Y1LXP7"/>
<proteinExistence type="predicted"/>
<accession>A0A1Y1LXP7</accession>
<organism evidence="1">
    <name type="scientific">Photinus pyralis</name>
    <name type="common">Common eastern firefly</name>
    <name type="synonym">Lampyris pyralis</name>
    <dbReference type="NCBI Taxonomy" id="7054"/>
    <lineage>
        <taxon>Eukaryota</taxon>
        <taxon>Metazoa</taxon>
        <taxon>Ecdysozoa</taxon>
        <taxon>Arthropoda</taxon>
        <taxon>Hexapoda</taxon>
        <taxon>Insecta</taxon>
        <taxon>Pterygota</taxon>
        <taxon>Neoptera</taxon>
        <taxon>Endopterygota</taxon>
        <taxon>Coleoptera</taxon>
        <taxon>Polyphaga</taxon>
        <taxon>Elateriformia</taxon>
        <taxon>Elateroidea</taxon>
        <taxon>Lampyridae</taxon>
        <taxon>Lampyrinae</taxon>
        <taxon>Photinus</taxon>
    </lineage>
</organism>
<evidence type="ECO:0000313" key="1">
    <source>
        <dbReference type="EMBL" id="JAV77881.1"/>
    </source>
</evidence>
<sequence>MPQNPESDSRIMNSTSEPITFMRNMNSPQHVTATICIIISTNSLTTCDVSTSTGLTPITRDLSSMPSLRSTNIATAVNAAARKNAIVISTPGVANSVKSVSTVP</sequence>
<reference evidence="1" key="1">
    <citation type="journal article" date="2016" name="Sci. Rep.">
        <title>Molecular characterization of firefly nuptial gifts: a multi-omics approach sheds light on postcopulatory sexual selection.</title>
        <authorList>
            <person name="Al-Wathiqui N."/>
            <person name="Fallon T.R."/>
            <person name="South A."/>
            <person name="Weng J.K."/>
            <person name="Lewis S.M."/>
        </authorList>
    </citation>
    <scope>NUCLEOTIDE SEQUENCE</scope>
</reference>
<protein>
    <submittedName>
        <fullName evidence="1">Uncharacterized protein</fullName>
    </submittedName>
</protein>
<name>A0A1Y1LXP7_PHOPY</name>
<dbReference type="EMBL" id="GEZM01045173">
    <property type="protein sequence ID" value="JAV77881.1"/>
    <property type="molecule type" value="Transcribed_RNA"/>
</dbReference>